<proteinExistence type="predicted"/>
<organism evidence="1 2">
    <name type="scientific">Metabacillus bambusae</name>
    <dbReference type="NCBI Taxonomy" id="2795218"/>
    <lineage>
        <taxon>Bacteria</taxon>
        <taxon>Bacillati</taxon>
        <taxon>Bacillota</taxon>
        <taxon>Bacilli</taxon>
        <taxon>Bacillales</taxon>
        <taxon>Bacillaceae</taxon>
        <taxon>Metabacillus</taxon>
    </lineage>
</organism>
<evidence type="ECO:0000313" key="1">
    <source>
        <dbReference type="EMBL" id="MBO1512319.1"/>
    </source>
</evidence>
<gene>
    <name evidence="1" type="ORF">I7822_11635</name>
</gene>
<reference evidence="1 2" key="1">
    <citation type="submission" date="2021-03" db="EMBL/GenBank/DDBJ databases">
        <title>Whole genome sequence of Metabacillus bambusae BG109.</title>
        <authorList>
            <person name="Jeong J.W."/>
        </authorList>
    </citation>
    <scope>NUCLEOTIDE SEQUENCE [LARGE SCALE GENOMIC DNA]</scope>
    <source>
        <strain evidence="1 2">BG109</strain>
    </source>
</reference>
<dbReference type="Proteomes" id="UP000663981">
    <property type="component" value="Unassembled WGS sequence"/>
</dbReference>
<sequence>MRRLIMLVAGTFALYRYRYRIVNFVLGQPELRRFFIQLSMRVPFLRDRFVNRAFH</sequence>
<protein>
    <submittedName>
        <fullName evidence="1">Uncharacterized protein</fullName>
    </submittedName>
</protein>
<comment type="caution">
    <text evidence="1">The sequence shown here is derived from an EMBL/GenBank/DDBJ whole genome shotgun (WGS) entry which is preliminary data.</text>
</comment>
<accession>A0ABS3N2J7</accession>
<evidence type="ECO:0000313" key="2">
    <source>
        <dbReference type="Proteomes" id="UP000663981"/>
    </source>
</evidence>
<dbReference type="RefSeq" id="WP_207978486.1">
    <property type="nucleotide sequence ID" value="NZ_JAGDEL010000007.1"/>
</dbReference>
<dbReference type="EMBL" id="JAGDEL010000007">
    <property type="protein sequence ID" value="MBO1512319.1"/>
    <property type="molecule type" value="Genomic_DNA"/>
</dbReference>
<name>A0ABS3N2J7_9BACI</name>
<keyword evidence="2" id="KW-1185">Reference proteome</keyword>